<evidence type="ECO:0000313" key="2">
    <source>
        <dbReference type="Proteomes" id="UP000198211"/>
    </source>
</evidence>
<gene>
    <name evidence="1" type="ORF">PHMEG_00018688</name>
</gene>
<protein>
    <recommendedName>
        <fullName evidence="3">RNase H type-1 domain-containing protein</fullName>
    </recommendedName>
</protein>
<dbReference type="Proteomes" id="UP000198211">
    <property type="component" value="Unassembled WGS sequence"/>
</dbReference>
<dbReference type="InterPro" id="IPR036397">
    <property type="entry name" value="RNaseH_sf"/>
</dbReference>
<sequence length="190" mass="20868">MDPEVLYGRLPKFNCGFVVSFDGSATTEKYGDYGSCSWVVWQLPAWTIVTATNSYLEATTVNMAEYAGMNNGVQAALDIGATDYVISLGVIACKKETLMTQPNRHRELVAQLKSVRAYNTSADPLATEVVGNKAPSVISTEPRLAELRLLIRIQEVIYAPITESSVDEPSVSIAQSQVQTRHLRHMKPSQ</sequence>
<proteinExistence type="predicted"/>
<reference evidence="2" key="1">
    <citation type="submission" date="2017-03" db="EMBL/GenBank/DDBJ databases">
        <title>Phytopthora megakarya and P. palmivora, two closely related causual agents of cacao black pod achieved similar genome size and gene model numbers by different mechanisms.</title>
        <authorList>
            <person name="Ali S."/>
            <person name="Shao J."/>
            <person name="Larry D.J."/>
            <person name="Kronmiller B."/>
            <person name="Shen D."/>
            <person name="Strem M.D."/>
            <person name="Melnick R.L."/>
            <person name="Guiltinan M.J."/>
            <person name="Tyler B.M."/>
            <person name="Meinhardt L.W."/>
            <person name="Bailey B.A."/>
        </authorList>
    </citation>
    <scope>NUCLEOTIDE SEQUENCE [LARGE SCALE GENOMIC DNA]</scope>
    <source>
        <strain evidence="2">zdho120</strain>
    </source>
</reference>
<dbReference type="EMBL" id="NBNE01003045">
    <property type="protein sequence ID" value="OWZ08724.1"/>
    <property type="molecule type" value="Genomic_DNA"/>
</dbReference>
<dbReference type="AlphaFoldDB" id="A0A225VUA5"/>
<organism evidence="1 2">
    <name type="scientific">Phytophthora megakarya</name>
    <dbReference type="NCBI Taxonomy" id="4795"/>
    <lineage>
        <taxon>Eukaryota</taxon>
        <taxon>Sar</taxon>
        <taxon>Stramenopiles</taxon>
        <taxon>Oomycota</taxon>
        <taxon>Peronosporomycetes</taxon>
        <taxon>Peronosporales</taxon>
        <taxon>Peronosporaceae</taxon>
        <taxon>Phytophthora</taxon>
    </lineage>
</organism>
<comment type="caution">
    <text evidence="1">The sequence shown here is derived from an EMBL/GenBank/DDBJ whole genome shotgun (WGS) entry which is preliminary data.</text>
</comment>
<dbReference type="OrthoDB" id="123143at2759"/>
<dbReference type="GO" id="GO:0003676">
    <property type="term" value="F:nucleic acid binding"/>
    <property type="evidence" value="ECO:0007669"/>
    <property type="project" value="InterPro"/>
</dbReference>
<evidence type="ECO:0000313" key="1">
    <source>
        <dbReference type="EMBL" id="OWZ08724.1"/>
    </source>
</evidence>
<name>A0A225VUA5_9STRA</name>
<accession>A0A225VUA5</accession>
<evidence type="ECO:0008006" key="3">
    <source>
        <dbReference type="Google" id="ProtNLM"/>
    </source>
</evidence>
<keyword evidence="2" id="KW-1185">Reference proteome</keyword>
<dbReference type="Gene3D" id="3.30.420.10">
    <property type="entry name" value="Ribonuclease H-like superfamily/Ribonuclease H"/>
    <property type="match status" value="1"/>
</dbReference>